<proteinExistence type="predicted"/>
<dbReference type="STRING" id="608538.HTH_0558"/>
<dbReference type="OrthoDB" id="8336at187857"/>
<evidence type="ECO:0000313" key="1">
    <source>
        <dbReference type="EMBL" id="BAI69020.1"/>
    </source>
</evidence>
<dbReference type="KEGG" id="hte:Hydth_0556"/>
<organism evidence="1 2">
    <name type="scientific">Hydrogenobacter thermophilus (strain DSM 6534 / IAM 12695 / TK-6)</name>
    <dbReference type="NCBI Taxonomy" id="608538"/>
    <lineage>
        <taxon>Bacteria</taxon>
        <taxon>Pseudomonadati</taxon>
        <taxon>Aquificota</taxon>
        <taxon>Aquificia</taxon>
        <taxon>Aquificales</taxon>
        <taxon>Aquificaceae</taxon>
        <taxon>Hydrogenobacter</taxon>
    </lineage>
</organism>
<dbReference type="Proteomes" id="UP000002574">
    <property type="component" value="Chromosome"/>
</dbReference>
<evidence type="ECO:0008006" key="3">
    <source>
        <dbReference type="Google" id="ProtNLM"/>
    </source>
</evidence>
<dbReference type="AlphaFoldDB" id="D3DGR8"/>
<accession>D3DGR8</accession>
<reference evidence="1 2" key="1">
    <citation type="journal article" date="2010" name="J. Bacteriol.">
        <title>Complete genome sequence of the thermophilic, obligately chemolithoautotrophic hydrogen-oxidizing bacterium Hydrogenobacter thermophilus TK-6.</title>
        <authorList>
            <person name="Arai H."/>
            <person name="Kanbe H."/>
            <person name="Ishii M."/>
            <person name="Igarashi Y."/>
        </authorList>
    </citation>
    <scope>NUCLEOTIDE SEQUENCE [LARGE SCALE GENOMIC DNA]</scope>
    <source>
        <strain evidence="2">DSM 6534 / IAM 12695 / TK-6 [Tokyo]</strain>
    </source>
</reference>
<sequence>MPNLEQVLSYLDPAFANASQEQRNAILNDLKGNPQKIDKVLSYLDPQYAKAPPEMKTKILKDLSGVSLPEKIGRAFAYGAGELAEDMGQILKKGRGLVEKLPFVPKTQGQGLAETLIQLGQEAKSYWIPEQYKEVYDFPGSSIVQEIPSLIGFSPVLKTGGAVGKAIARKLGQKGLTEAIAENVGAGLGYSATQATSGDYTGQDVLTQTALDVGVGAGGYTVGKWLSSLLKGKTPEQAVKVLDTLEAKLPEGEQKEAVKLVKQKLIKKSPQPAETTATPAETVIQKPTIEELTVKGNEKPVSDEVLNFYAGGPSTEQLKGLTKVPEDPLTYAKDLGVEKPAKEARAGIFANAKRWVLPQYEWLKETPETASVYRAAKDYTEGFEKDIKTWLQDRLGQIKETIKNLPDEDRAKIVDYVEGKTKELPESYKPVANQIRQYLDDIYNYAKGQGLNISYRKDYFPHIFDGHIRVQVGDEFKSAKTWDEALEIAKKGIDEGQQVNIKAMLPPSIYELRITNPRFWSLVNELKDGVELTTEEVKGLLQEAGIGRRPKYRFVSNLLERKYDIDGYIKDPEVALPIYTFNIIKKIHQDRFLSEFEKGYEQIKDPRLRRMLDEYKTQVLGYPTKPEEVAADTINAFLKTPFGRWFLDKLGRSVGTEVSPYDVRRIAGQTNYWLNYLPDLGLSISSALVNSTQTLTNTLPILGAKKSALAGMLKYTRALLTDNEQIKKELFDAGILTESSFEGLRFSLSGLKDLPMSLFSGVEVLNRVATYGAAKEYGLREGTEGMLKTLNKLLGVPEHDPLYKLIQSNVPLEKKATEFAKEVVDKTQFRYEKFQNPRALGSLSKLALPYKTYLINQLLLSYRMLTGAKANPREAILFFAAPVLLAGKDGNPLTAWTWGALNELYGHITGKDLEEDIKDKLGKAGDVLLEGLPKQVGVDIRGAVKLDFPNPFDERFYGRPGRILKDVYDIAKGEKGTDALKEELTPKFVKSISQAYDIIRSGYVKDNKGRVIKEGDWKDALLTSLGVKPTEYYDFLEKKDLIYKMEKKFKNDYEPLINEYTDSIISGDEDRRRDSLKSINSALQELNNKIQNSEGQRQKAYLYLYLRLAGALKDESLIRRMKERLAPSSGDKYKQMLIQEE</sequence>
<dbReference type="EMBL" id="AP011112">
    <property type="protein sequence ID" value="BAI69020.1"/>
    <property type="molecule type" value="Genomic_DNA"/>
</dbReference>
<name>D3DGR8_HYDTT</name>
<evidence type="ECO:0000313" key="2">
    <source>
        <dbReference type="Proteomes" id="UP000002574"/>
    </source>
</evidence>
<gene>
    <name evidence="1" type="ordered locus">HTH_0558</name>
</gene>
<dbReference type="KEGG" id="hth:HTH_0558"/>
<protein>
    <recommendedName>
        <fullName evidence="3">Large polyvalent protein associated domain-containing protein</fullName>
    </recommendedName>
</protein>
<keyword evidence="2" id="KW-1185">Reference proteome</keyword>
<dbReference type="RefSeq" id="WP_012963202.1">
    <property type="nucleotide sequence ID" value="NC_013799.1"/>
</dbReference>
<dbReference type="PATRIC" id="fig|608538.5.peg.559"/>